<feature type="compositionally biased region" description="Gly residues" evidence="1">
    <location>
        <begin position="117"/>
        <end position="132"/>
    </location>
</feature>
<dbReference type="EMBL" id="LSYV01000048">
    <property type="protein sequence ID" value="KXZ46099.1"/>
    <property type="molecule type" value="Genomic_DNA"/>
</dbReference>
<comment type="caution">
    <text evidence="2">The sequence shown here is derived from an EMBL/GenBank/DDBJ whole genome shotgun (WGS) entry which is preliminary data.</text>
</comment>
<feature type="compositionally biased region" description="Gly residues" evidence="1">
    <location>
        <begin position="348"/>
        <end position="360"/>
    </location>
</feature>
<protein>
    <submittedName>
        <fullName evidence="2">Uncharacterized protein</fullName>
    </submittedName>
</protein>
<feature type="compositionally biased region" description="Basic and acidic residues" evidence="1">
    <location>
        <begin position="370"/>
        <end position="390"/>
    </location>
</feature>
<dbReference type="Proteomes" id="UP000075714">
    <property type="component" value="Unassembled WGS sequence"/>
</dbReference>
<organism evidence="2 3">
    <name type="scientific">Gonium pectorale</name>
    <name type="common">Green alga</name>
    <dbReference type="NCBI Taxonomy" id="33097"/>
    <lineage>
        <taxon>Eukaryota</taxon>
        <taxon>Viridiplantae</taxon>
        <taxon>Chlorophyta</taxon>
        <taxon>core chlorophytes</taxon>
        <taxon>Chlorophyceae</taxon>
        <taxon>CS clade</taxon>
        <taxon>Chlamydomonadales</taxon>
        <taxon>Volvocaceae</taxon>
        <taxon>Gonium</taxon>
    </lineage>
</organism>
<evidence type="ECO:0000313" key="2">
    <source>
        <dbReference type="EMBL" id="KXZ46099.1"/>
    </source>
</evidence>
<accession>A0A150G8B6</accession>
<dbReference type="AlphaFoldDB" id="A0A150G8B6"/>
<dbReference type="OrthoDB" id="2135488at2759"/>
<evidence type="ECO:0000256" key="1">
    <source>
        <dbReference type="SAM" id="MobiDB-lite"/>
    </source>
</evidence>
<proteinExistence type="predicted"/>
<feature type="region of interest" description="Disordered" evidence="1">
    <location>
        <begin position="155"/>
        <end position="174"/>
    </location>
</feature>
<feature type="region of interest" description="Disordered" evidence="1">
    <location>
        <begin position="114"/>
        <end position="133"/>
    </location>
</feature>
<reference evidence="3" key="1">
    <citation type="journal article" date="2016" name="Nat. Commun.">
        <title>The Gonium pectorale genome demonstrates co-option of cell cycle regulation during the evolution of multicellularity.</title>
        <authorList>
            <person name="Hanschen E.R."/>
            <person name="Marriage T.N."/>
            <person name="Ferris P.J."/>
            <person name="Hamaji T."/>
            <person name="Toyoda A."/>
            <person name="Fujiyama A."/>
            <person name="Neme R."/>
            <person name="Noguchi H."/>
            <person name="Minakuchi Y."/>
            <person name="Suzuki M."/>
            <person name="Kawai-Toyooka H."/>
            <person name="Smith D.R."/>
            <person name="Sparks H."/>
            <person name="Anderson J."/>
            <person name="Bakaric R."/>
            <person name="Luria V."/>
            <person name="Karger A."/>
            <person name="Kirschner M.W."/>
            <person name="Durand P.M."/>
            <person name="Michod R.E."/>
            <person name="Nozaki H."/>
            <person name="Olson B.J."/>
        </authorList>
    </citation>
    <scope>NUCLEOTIDE SEQUENCE [LARGE SCALE GENOMIC DNA]</scope>
    <source>
        <strain evidence="3">NIES-2863</strain>
    </source>
</reference>
<feature type="compositionally biased region" description="Low complexity" evidence="1">
    <location>
        <begin position="303"/>
        <end position="316"/>
    </location>
</feature>
<feature type="compositionally biased region" description="Gly residues" evidence="1">
    <location>
        <begin position="157"/>
        <end position="171"/>
    </location>
</feature>
<sequence length="390" mass="37864">MVKVRLLLAGLFVPRTDRARLQPLLSELTAQAAGSQDEWVRATAAVVGDHGGPLCMRTLMAQFPLVRDTMTGLSSTLQGLHTPAGLLPQSEQYMHADISRLPPGGLMAGGTAPAGAGAAGAGGSGQGTGAGAGYTLRDPPAVALVDFGLPGARHAGSSGGGGGGGGSGGVLPGFPSGGADARGALAAAVAGSGTDPLARRGLGGGETSVLRSRADVLHSAFKDAKQAPPTPKAGNPIPGLGLSLRLSRARSTTGPDSLALELAGTPSTLLPPGFHAPASATVDASGGGGGGGVYPHHTHTHSHSTAVHATNTAAGPPEAPPAPVGGGGEGHRPTGMELGRQSLDASGFGAGAASGAGGVAPPGNMLLEAEEARGGEGSDEPEAKRLRGPD</sequence>
<feature type="region of interest" description="Disordered" evidence="1">
    <location>
        <begin position="271"/>
        <end position="390"/>
    </location>
</feature>
<keyword evidence="3" id="KW-1185">Reference proteome</keyword>
<evidence type="ECO:0000313" key="3">
    <source>
        <dbReference type="Proteomes" id="UP000075714"/>
    </source>
</evidence>
<name>A0A150G8B6_GONPE</name>
<gene>
    <name evidence="2" type="ORF">GPECTOR_47g376</name>
</gene>